<name>A0A381U0M8_9ZZZZ</name>
<gene>
    <name evidence="2" type="ORF">METZ01_LOCUS74145</name>
</gene>
<sequence>MARNVPGEPYTRISAEEAHEMLNAGEAVMIDVRRQDEYEGAHVKNAIFIPVDDVIPRFDELPTEGKLLFICEVGARSGLAAEYAAAMGADTDRLYNVEDGTGTWVEKNLPYSTGDEK</sequence>
<dbReference type="CDD" id="cd00158">
    <property type="entry name" value="RHOD"/>
    <property type="match status" value="1"/>
</dbReference>
<accession>A0A381U0M8</accession>
<evidence type="ECO:0000313" key="2">
    <source>
        <dbReference type="EMBL" id="SVA21291.1"/>
    </source>
</evidence>
<reference evidence="2" key="1">
    <citation type="submission" date="2018-05" db="EMBL/GenBank/DDBJ databases">
        <authorList>
            <person name="Lanie J.A."/>
            <person name="Ng W.-L."/>
            <person name="Kazmierczak K.M."/>
            <person name="Andrzejewski T.M."/>
            <person name="Davidsen T.M."/>
            <person name="Wayne K.J."/>
            <person name="Tettelin H."/>
            <person name="Glass J.I."/>
            <person name="Rusch D."/>
            <person name="Podicherti R."/>
            <person name="Tsui H.-C.T."/>
            <person name="Winkler M.E."/>
        </authorList>
    </citation>
    <scope>NUCLEOTIDE SEQUENCE</scope>
</reference>
<dbReference type="Pfam" id="PF00581">
    <property type="entry name" value="Rhodanese"/>
    <property type="match status" value="1"/>
</dbReference>
<dbReference type="PANTHER" id="PTHR43031:SF16">
    <property type="entry name" value="OXIDOREDUCTASE"/>
    <property type="match status" value="1"/>
</dbReference>
<evidence type="ECO:0000259" key="1">
    <source>
        <dbReference type="PROSITE" id="PS50206"/>
    </source>
</evidence>
<dbReference type="AlphaFoldDB" id="A0A381U0M8"/>
<dbReference type="InterPro" id="IPR001763">
    <property type="entry name" value="Rhodanese-like_dom"/>
</dbReference>
<organism evidence="2">
    <name type="scientific">marine metagenome</name>
    <dbReference type="NCBI Taxonomy" id="408172"/>
    <lineage>
        <taxon>unclassified sequences</taxon>
        <taxon>metagenomes</taxon>
        <taxon>ecological metagenomes</taxon>
    </lineage>
</organism>
<dbReference type="SUPFAM" id="SSF52821">
    <property type="entry name" value="Rhodanese/Cell cycle control phosphatase"/>
    <property type="match status" value="1"/>
</dbReference>
<dbReference type="Gene3D" id="3.40.250.10">
    <property type="entry name" value="Rhodanese-like domain"/>
    <property type="match status" value="1"/>
</dbReference>
<proteinExistence type="predicted"/>
<dbReference type="PANTHER" id="PTHR43031">
    <property type="entry name" value="FAD-DEPENDENT OXIDOREDUCTASE"/>
    <property type="match status" value="1"/>
</dbReference>
<dbReference type="InterPro" id="IPR036873">
    <property type="entry name" value="Rhodanese-like_dom_sf"/>
</dbReference>
<dbReference type="SMART" id="SM00450">
    <property type="entry name" value="RHOD"/>
    <property type="match status" value="1"/>
</dbReference>
<protein>
    <recommendedName>
        <fullName evidence="1">Rhodanese domain-containing protein</fullName>
    </recommendedName>
</protein>
<dbReference type="EMBL" id="UINC01005432">
    <property type="protein sequence ID" value="SVA21291.1"/>
    <property type="molecule type" value="Genomic_DNA"/>
</dbReference>
<feature type="domain" description="Rhodanese" evidence="1">
    <location>
        <begin position="23"/>
        <end position="113"/>
    </location>
</feature>
<dbReference type="InterPro" id="IPR050229">
    <property type="entry name" value="GlpE_sulfurtransferase"/>
</dbReference>
<dbReference type="PROSITE" id="PS50206">
    <property type="entry name" value="RHODANESE_3"/>
    <property type="match status" value="1"/>
</dbReference>